<evidence type="ECO:0000256" key="1">
    <source>
        <dbReference type="SAM" id="MobiDB-lite"/>
    </source>
</evidence>
<feature type="region of interest" description="Disordered" evidence="1">
    <location>
        <begin position="313"/>
        <end position="336"/>
    </location>
</feature>
<dbReference type="OrthoDB" id="3067824at2759"/>
<reference evidence="2 3" key="1">
    <citation type="submission" date="2020-07" db="EMBL/GenBank/DDBJ databases">
        <title>Comparative genomics of pyrophilous fungi reveals a link between fire events and developmental genes.</title>
        <authorList>
            <consortium name="DOE Joint Genome Institute"/>
            <person name="Steindorff A.S."/>
            <person name="Carver A."/>
            <person name="Calhoun S."/>
            <person name="Stillman K."/>
            <person name="Liu H."/>
            <person name="Lipzen A."/>
            <person name="Pangilinan J."/>
            <person name="Labutti K."/>
            <person name="Bruns T.D."/>
            <person name="Grigoriev I.V."/>
        </authorList>
    </citation>
    <scope>NUCLEOTIDE SEQUENCE [LARGE SCALE GENOMIC DNA]</scope>
    <source>
        <strain evidence="2 3">CBS 144469</strain>
    </source>
</reference>
<feature type="region of interest" description="Disordered" evidence="1">
    <location>
        <begin position="198"/>
        <end position="226"/>
    </location>
</feature>
<evidence type="ECO:0000313" key="3">
    <source>
        <dbReference type="Proteomes" id="UP000521943"/>
    </source>
</evidence>
<dbReference type="AlphaFoldDB" id="A0A8H6HB74"/>
<proteinExistence type="predicted"/>
<sequence length="454" mass="48803">MPQLVLAPQERFCLQSYSRTQSTTRETYRTTIPALCTLPTSELRSKVPGAKSKDANPTALPLHHLASLAPEDGPPPPTQEEWYSTITNIAPPWMQMPPPTDAVLREDPDHMIHRSVPLPPPGHPVNSDIVLPHLAELDRTMCSTLRMILPRILPSLGVGASSSTVLNLSSAPHSNPGGPKAFQTLCPDPGYETLGLAAPGPDPAMQDVEMGEASQKLPNPAPLARSLQLGTPESMWLPGASLKHLRSLSSALFRPGSPPTPEMPALPSASQCTSFAAAAKTAPSSKVAGLMELARAVPHVSADDILRMHAIAQGTPSSTSVKKKKKNPSHTTAGLSRKRVLVEFKPDRNPGNSVSYNAVHDGVNRCLCQYDPQTRTQMLAGTVTYGGWFLTLTEVPSQVEVDHIRGYLHCKLPDAVACVGLPSSKSFSRLPNVPFILDTASSQRTLPVCLRPHR</sequence>
<name>A0A8H6HB74_9AGAR</name>
<gene>
    <name evidence="2" type="ORF">DFP72DRAFT_860318</name>
</gene>
<evidence type="ECO:0000313" key="2">
    <source>
        <dbReference type="EMBL" id="KAF6742606.1"/>
    </source>
</evidence>
<dbReference type="EMBL" id="JACGCI010000179">
    <property type="protein sequence ID" value="KAF6742606.1"/>
    <property type="molecule type" value="Genomic_DNA"/>
</dbReference>
<dbReference type="Proteomes" id="UP000521943">
    <property type="component" value="Unassembled WGS sequence"/>
</dbReference>
<organism evidence="2 3">
    <name type="scientific">Ephemerocybe angulata</name>
    <dbReference type="NCBI Taxonomy" id="980116"/>
    <lineage>
        <taxon>Eukaryota</taxon>
        <taxon>Fungi</taxon>
        <taxon>Dikarya</taxon>
        <taxon>Basidiomycota</taxon>
        <taxon>Agaricomycotina</taxon>
        <taxon>Agaricomycetes</taxon>
        <taxon>Agaricomycetidae</taxon>
        <taxon>Agaricales</taxon>
        <taxon>Agaricineae</taxon>
        <taxon>Psathyrellaceae</taxon>
        <taxon>Ephemerocybe</taxon>
    </lineage>
</organism>
<accession>A0A8H6HB74</accession>
<keyword evidence="3" id="KW-1185">Reference proteome</keyword>
<comment type="caution">
    <text evidence="2">The sequence shown here is derived from an EMBL/GenBank/DDBJ whole genome shotgun (WGS) entry which is preliminary data.</text>
</comment>
<protein>
    <submittedName>
        <fullName evidence="2">Uncharacterized protein</fullName>
    </submittedName>
</protein>